<organism evidence="1 2">
    <name type="scientific">Acinetobacter junii</name>
    <dbReference type="NCBI Taxonomy" id="40215"/>
    <lineage>
        <taxon>Bacteria</taxon>
        <taxon>Pseudomonadati</taxon>
        <taxon>Pseudomonadota</taxon>
        <taxon>Gammaproteobacteria</taxon>
        <taxon>Moraxellales</taxon>
        <taxon>Moraxellaceae</taxon>
        <taxon>Acinetobacter</taxon>
    </lineage>
</organism>
<gene>
    <name evidence="1" type="ORF">KTH64_03025</name>
</gene>
<comment type="caution">
    <text evidence="1">The sequence shown here is derived from an EMBL/GenBank/DDBJ whole genome shotgun (WGS) entry which is preliminary data.</text>
</comment>
<dbReference type="Proteomes" id="UP001208534">
    <property type="component" value="Unassembled WGS sequence"/>
</dbReference>
<evidence type="ECO:0000313" key="1">
    <source>
        <dbReference type="EMBL" id="MCU4395962.1"/>
    </source>
</evidence>
<proteinExistence type="predicted"/>
<dbReference type="Pfam" id="PF08873">
    <property type="entry name" value="Phage_Mu_Gp37"/>
    <property type="match status" value="1"/>
</dbReference>
<evidence type="ECO:0000313" key="2">
    <source>
        <dbReference type="Proteomes" id="UP001208534"/>
    </source>
</evidence>
<name>A0AAW5RB21_ACIJU</name>
<reference evidence="1" key="1">
    <citation type="submission" date="2021-06" db="EMBL/GenBank/DDBJ databases">
        <title>Propagation of a rapidly emergent carbapenem-resistant Acinetobacter baumannii lineage by various extra-hospital transmission networks.</title>
        <authorList>
            <person name="Calix J."/>
        </authorList>
    </citation>
    <scope>NUCLEOTIDE SEQUENCE</scope>
    <source>
        <strain evidence="1">WU_MDCI_Aw63</strain>
    </source>
</reference>
<dbReference type="EMBL" id="JAHPRE010000008">
    <property type="protein sequence ID" value="MCU4395962.1"/>
    <property type="molecule type" value="Genomic_DNA"/>
</dbReference>
<accession>A0AAW5RB21</accession>
<dbReference type="RefSeq" id="WP_262578643.1">
    <property type="nucleotide sequence ID" value="NZ_JAHPRE010000008.1"/>
</dbReference>
<sequence>MVNLNLSIIEQAIKDLIKAQNWDYVREIKTYGGDFDDDINAVIRRFPAIWVTFQGSKSPEKISHNKTRIPVTFVVLVGSYSVRNEETQRQGDAVSIGTYQMLSDIQNLLTENDLSSQSIKGLEPFELGRIKTIFNTKTKDDSISVLSQEFHTSYVLTASDRDREEAATEAEIHRINVDYHFTPDDGVKDESDLIELKES</sequence>
<dbReference type="InterPro" id="IPR014972">
    <property type="entry name" value="Phage_Mu_Gp37"/>
</dbReference>
<dbReference type="AlphaFoldDB" id="A0AAW5RB21"/>
<protein>
    <submittedName>
        <fullName evidence="1">DUF1834 family protein</fullName>
    </submittedName>
</protein>